<proteinExistence type="predicted"/>
<reference evidence="1 2" key="1">
    <citation type="journal article" date="2015" name="Stand. Genomic Sci.">
        <title>Genomic Encyclopedia of Bacterial and Archaeal Type Strains, Phase III: the genomes of soil and plant-associated and newly described type strains.</title>
        <authorList>
            <person name="Whitman W.B."/>
            <person name="Woyke T."/>
            <person name="Klenk H.P."/>
            <person name="Zhou Y."/>
            <person name="Lilburn T.G."/>
            <person name="Beck B.J."/>
            <person name="De Vos P."/>
            <person name="Vandamme P."/>
            <person name="Eisen J.A."/>
            <person name="Garrity G."/>
            <person name="Hugenholtz P."/>
            <person name="Kyrpides N.C."/>
        </authorList>
    </citation>
    <scope>NUCLEOTIDE SEQUENCE [LARGE SCALE GENOMIC DNA]</scope>
    <source>
        <strain evidence="1 2">CGMCC 1.6858</strain>
    </source>
</reference>
<dbReference type="EMBL" id="VLKY01000007">
    <property type="protein sequence ID" value="TWI53824.1"/>
    <property type="molecule type" value="Genomic_DNA"/>
</dbReference>
<comment type="caution">
    <text evidence="1">The sequence shown here is derived from an EMBL/GenBank/DDBJ whole genome shotgun (WGS) entry which is preliminary data.</text>
</comment>
<dbReference type="Proteomes" id="UP000316905">
    <property type="component" value="Unassembled WGS sequence"/>
</dbReference>
<protein>
    <recommendedName>
        <fullName evidence="3">DNA-binding protein</fullName>
    </recommendedName>
</protein>
<evidence type="ECO:0000313" key="1">
    <source>
        <dbReference type="EMBL" id="TWI53824.1"/>
    </source>
</evidence>
<evidence type="ECO:0000313" key="2">
    <source>
        <dbReference type="Proteomes" id="UP000316905"/>
    </source>
</evidence>
<organism evidence="1 2">
    <name type="scientific">Pseudomonas duriflava</name>
    <dbReference type="NCBI Taxonomy" id="459528"/>
    <lineage>
        <taxon>Bacteria</taxon>
        <taxon>Pseudomonadati</taxon>
        <taxon>Pseudomonadota</taxon>
        <taxon>Gammaproteobacteria</taxon>
        <taxon>Pseudomonadales</taxon>
        <taxon>Pseudomonadaceae</taxon>
        <taxon>Pseudomonas</taxon>
    </lineage>
</organism>
<evidence type="ECO:0008006" key="3">
    <source>
        <dbReference type="Google" id="ProtNLM"/>
    </source>
</evidence>
<name>A0A562QAT4_9PSED</name>
<dbReference type="RefSeq" id="WP_145142011.1">
    <property type="nucleotide sequence ID" value="NZ_VLKY01000007.1"/>
</dbReference>
<dbReference type="OrthoDB" id="6447592at2"/>
<accession>A0A562QAT4</accession>
<gene>
    <name evidence="1" type="ORF">IQ22_02434</name>
</gene>
<sequence>MTIKYLKDDFDLDYLLGRALLLMRIAGPKALSEHGSTSVSRWKNIGQGRARLGAEELETLARMFPSYQVWLLTGKREIGCEQTTPQEDGAAVEIV</sequence>
<dbReference type="AlphaFoldDB" id="A0A562QAT4"/>
<keyword evidence="2" id="KW-1185">Reference proteome</keyword>